<gene>
    <name evidence="2" type="ORF">HCN56_04715</name>
</gene>
<dbReference type="AlphaFoldDB" id="A0A7X6CYG8"/>
<name>A0A7X6CYG8_9ACTN</name>
<keyword evidence="3" id="KW-1185">Reference proteome</keyword>
<feature type="region of interest" description="Disordered" evidence="1">
    <location>
        <begin position="1"/>
        <end position="21"/>
    </location>
</feature>
<accession>A0A7X6CYG8</accession>
<dbReference type="Proteomes" id="UP000578686">
    <property type="component" value="Unassembled WGS sequence"/>
</dbReference>
<reference evidence="2 3" key="1">
    <citation type="submission" date="2020-03" db="EMBL/GenBank/DDBJ databases">
        <title>Draft genome of Streptomyces sp. ventii, isolated from the Axial Seamount in the Pacific Ocean, and resequencing of the two type strains Streptomyces lonarensis strain NCL 716 and Streptomyces bohaiensis strain 11A07.</title>
        <authorList>
            <person name="Loughran R.M."/>
            <person name="Pfannmuller K.M."/>
            <person name="Wasson B.J."/>
            <person name="Deadmond M.C."/>
            <person name="Paddock B.E."/>
            <person name="Koyack M.J."/>
            <person name="Gallegos D.A."/>
            <person name="Mitchell E.A."/>
            <person name="Ushijima B."/>
            <person name="Saw J.H."/>
            <person name="Mcphail K.L."/>
            <person name="Videau P."/>
        </authorList>
    </citation>
    <scope>NUCLEOTIDE SEQUENCE [LARGE SCALE GENOMIC DNA]</scope>
    <source>
        <strain evidence="2 3">NCL716</strain>
    </source>
</reference>
<protein>
    <submittedName>
        <fullName evidence="2">Uncharacterized protein</fullName>
    </submittedName>
</protein>
<evidence type="ECO:0000313" key="3">
    <source>
        <dbReference type="Proteomes" id="UP000578686"/>
    </source>
</evidence>
<sequence length="48" mass="5290">MNNDEAESPPPPEPPAEESDLPTLAQLLARSAELAARIEEHLRKLGER</sequence>
<comment type="caution">
    <text evidence="2">The sequence shown here is derived from an EMBL/GenBank/DDBJ whole genome shotgun (WGS) entry which is preliminary data.</text>
</comment>
<dbReference type="RefSeq" id="WP_167932214.1">
    <property type="nucleotide sequence ID" value="NZ_BHZG01000561.1"/>
</dbReference>
<organism evidence="2 3">
    <name type="scientific">Streptomyces lonarensis</name>
    <dbReference type="NCBI Taxonomy" id="700599"/>
    <lineage>
        <taxon>Bacteria</taxon>
        <taxon>Bacillati</taxon>
        <taxon>Actinomycetota</taxon>
        <taxon>Actinomycetes</taxon>
        <taxon>Kitasatosporales</taxon>
        <taxon>Streptomycetaceae</taxon>
        <taxon>Streptomyces</taxon>
    </lineage>
</organism>
<evidence type="ECO:0000256" key="1">
    <source>
        <dbReference type="SAM" id="MobiDB-lite"/>
    </source>
</evidence>
<evidence type="ECO:0000313" key="2">
    <source>
        <dbReference type="EMBL" id="NJQ04899.1"/>
    </source>
</evidence>
<dbReference type="EMBL" id="JAAVJD010000018">
    <property type="protein sequence ID" value="NJQ04899.1"/>
    <property type="molecule type" value="Genomic_DNA"/>
</dbReference>
<proteinExistence type="predicted"/>